<dbReference type="UniPathway" id="UPA00391"/>
<evidence type="ECO:0000256" key="3">
    <source>
        <dbReference type="ARBA" id="ARBA00012982"/>
    </source>
</evidence>
<evidence type="ECO:0000256" key="6">
    <source>
        <dbReference type="ARBA" id="ARBA00048807"/>
    </source>
</evidence>
<dbReference type="OrthoDB" id="5820615at2"/>
<evidence type="ECO:0000256" key="1">
    <source>
        <dbReference type="ARBA" id="ARBA00005061"/>
    </source>
</evidence>
<comment type="caution">
    <text evidence="7">The sequence shown here is derived from an EMBL/GenBank/DDBJ whole genome shotgun (WGS) entry which is preliminary data.</text>
</comment>
<dbReference type="InterPro" id="IPR038418">
    <property type="entry name" value="6-PTP_synth/QueD_sf"/>
</dbReference>
<dbReference type="EMBL" id="AAQH01000001">
    <property type="protein sequence ID" value="EAT13515.1"/>
    <property type="molecule type" value="Genomic_DNA"/>
</dbReference>
<dbReference type="RefSeq" id="WP_007016936.1">
    <property type="nucleotide sequence ID" value="NZ_CH724113.1"/>
</dbReference>
<comment type="pathway">
    <text evidence="1">Purine metabolism; 7-cyano-7-deazaguanine biosynthesis.</text>
</comment>
<gene>
    <name evidence="7" type="ORF">RED65_08994</name>
</gene>
<evidence type="ECO:0000313" key="7">
    <source>
        <dbReference type="EMBL" id="EAT13515.1"/>
    </source>
</evidence>
<dbReference type="AlphaFoldDB" id="Q1N6S7"/>
<comment type="similarity">
    <text evidence="2">Belongs to the PTPS family. QueD subfamily.</text>
</comment>
<dbReference type="Pfam" id="PF01242">
    <property type="entry name" value="PTPS"/>
    <property type="match status" value="1"/>
</dbReference>
<accession>Q1N6S7</accession>
<dbReference type="STRING" id="207949.RED65_08994"/>
<protein>
    <recommendedName>
        <fullName evidence="4">6-carboxy-5,6,7,8-tetrahydropterin synthase</fullName>
        <ecNumber evidence="3">4.1.2.50</ecNumber>
    </recommendedName>
    <alternativeName>
        <fullName evidence="5">Queuosine biosynthesis protein QueD</fullName>
    </alternativeName>
</protein>
<dbReference type="Gene3D" id="3.30.479.10">
    <property type="entry name" value="6-pyruvoyl tetrahydropterin synthase/QueD"/>
    <property type="match status" value="2"/>
</dbReference>
<comment type="catalytic activity">
    <reaction evidence="6">
        <text>7,8-dihydroneopterin 3'-triphosphate + H2O = 6-carboxy-5,6,7,8-tetrahydropterin + triphosphate + acetaldehyde + 2 H(+)</text>
        <dbReference type="Rhea" id="RHEA:27966"/>
        <dbReference type="ChEBI" id="CHEBI:15343"/>
        <dbReference type="ChEBI" id="CHEBI:15377"/>
        <dbReference type="ChEBI" id="CHEBI:15378"/>
        <dbReference type="ChEBI" id="CHEBI:18036"/>
        <dbReference type="ChEBI" id="CHEBI:58462"/>
        <dbReference type="ChEBI" id="CHEBI:61032"/>
        <dbReference type="EC" id="4.1.2.50"/>
    </reaction>
</comment>
<proteinExistence type="inferred from homology"/>
<organism evidence="7 8">
    <name type="scientific">Bermanella marisrubri</name>
    <dbReference type="NCBI Taxonomy" id="207949"/>
    <lineage>
        <taxon>Bacteria</taxon>
        <taxon>Pseudomonadati</taxon>
        <taxon>Pseudomonadota</taxon>
        <taxon>Gammaproteobacteria</taxon>
        <taxon>Oceanospirillales</taxon>
        <taxon>Oceanospirillaceae</taxon>
        <taxon>Bermanella</taxon>
    </lineage>
</organism>
<dbReference type="EC" id="4.1.2.50" evidence="3"/>
<dbReference type="InterPro" id="IPR007115">
    <property type="entry name" value="6-PTP_synth/QueD"/>
</dbReference>
<keyword evidence="8" id="KW-1185">Reference proteome</keyword>
<dbReference type="Proteomes" id="UP000004263">
    <property type="component" value="Unassembled WGS sequence"/>
</dbReference>
<evidence type="ECO:0000256" key="5">
    <source>
        <dbReference type="ARBA" id="ARBA00031449"/>
    </source>
</evidence>
<name>Q1N6S7_9GAMM</name>
<evidence type="ECO:0000256" key="4">
    <source>
        <dbReference type="ARBA" id="ARBA00018141"/>
    </source>
</evidence>
<evidence type="ECO:0000256" key="2">
    <source>
        <dbReference type="ARBA" id="ARBA00008900"/>
    </source>
</evidence>
<evidence type="ECO:0000313" key="8">
    <source>
        <dbReference type="Proteomes" id="UP000004263"/>
    </source>
</evidence>
<dbReference type="HOGENOM" id="CLU_962682_0_0_6"/>
<sequence>MKLFVDNLTNVDVSYLDANRGLVGESWLTGIMLDGKLDQQSMICDFGIVKRNAKQWLDENIDHRLVIPSQMPGLHIEEHDTQITVRCPHPTGGEFVCTAPQQAFCFIDCDEINNQNVAEWLSKELSSTIPGDIANLTISLQNEMIGGAYYHYSHGLKKHDGNCQRIAHGHRSKIEIFVDGARQPELEKEWAQKWQDIYVGTLEDLHNTTSIHDIEHYHYRYEAPQGKFDLTLPTSVCYNMDSDTTVEQIARHIAKTLLESGHTVTVKAFEGVGKGAIAAYEQ</sequence>
<reference evidence="7 8" key="1">
    <citation type="submission" date="2006-03" db="EMBL/GenBank/DDBJ databases">
        <authorList>
            <person name="Pinhassi J."/>
            <person name="Pedros-Alio C."/>
            <person name="Ferriera S."/>
            <person name="Johnson J."/>
            <person name="Kravitz S."/>
            <person name="Halpern A."/>
            <person name="Remington K."/>
            <person name="Beeson K."/>
            <person name="Tran B."/>
            <person name="Rogers Y.-H."/>
            <person name="Friedman R."/>
            <person name="Venter J.C."/>
        </authorList>
    </citation>
    <scope>NUCLEOTIDE SEQUENCE [LARGE SCALE GENOMIC DNA]</scope>
    <source>
        <strain evidence="7 8">RED65</strain>
    </source>
</reference>
<dbReference type="GO" id="GO:0070497">
    <property type="term" value="F:6-carboxytetrahydropterin synthase activity"/>
    <property type="evidence" value="ECO:0007669"/>
    <property type="project" value="UniProtKB-EC"/>
</dbReference>
<dbReference type="SUPFAM" id="SSF55620">
    <property type="entry name" value="Tetrahydrobiopterin biosynthesis enzymes-like"/>
    <property type="match status" value="2"/>
</dbReference>